<comment type="caution">
    <text evidence="9">The sequence shown here is derived from an EMBL/GenBank/DDBJ whole genome shotgun (WGS) entry which is preliminary data.</text>
</comment>
<keyword evidence="4" id="KW-1003">Cell membrane</keyword>
<feature type="transmembrane region" description="Helical" evidence="8">
    <location>
        <begin position="344"/>
        <end position="365"/>
    </location>
</feature>
<gene>
    <name evidence="9" type="ORF">ACFOZY_13430</name>
</gene>
<feature type="transmembrane region" description="Helical" evidence="8">
    <location>
        <begin position="436"/>
        <end position="458"/>
    </location>
</feature>
<evidence type="ECO:0000256" key="4">
    <source>
        <dbReference type="ARBA" id="ARBA00022475"/>
    </source>
</evidence>
<dbReference type="Pfam" id="PF02028">
    <property type="entry name" value="BCCT"/>
    <property type="match status" value="1"/>
</dbReference>
<keyword evidence="7 8" id="KW-0472">Membrane</keyword>
<feature type="transmembrane region" description="Helical" evidence="8">
    <location>
        <begin position="258"/>
        <end position="281"/>
    </location>
</feature>
<keyword evidence="6 8" id="KW-1133">Transmembrane helix</keyword>
<reference evidence="10" key="1">
    <citation type="journal article" date="2019" name="Int. J. Syst. Evol. Microbiol.">
        <title>The Global Catalogue of Microorganisms (GCM) 10K type strain sequencing project: providing services to taxonomists for standard genome sequencing and annotation.</title>
        <authorList>
            <consortium name="The Broad Institute Genomics Platform"/>
            <consortium name="The Broad Institute Genome Sequencing Center for Infectious Disease"/>
            <person name="Wu L."/>
            <person name="Ma J."/>
        </authorList>
    </citation>
    <scope>NUCLEOTIDE SEQUENCE [LARGE SCALE GENOMIC DNA]</scope>
    <source>
        <strain evidence="10">CCUG 59778</strain>
    </source>
</reference>
<evidence type="ECO:0000256" key="8">
    <source>
        <dbReference type="SAM" id="Phobius"/>
    </source>
</evidence>
<dbReference type="EMBL" id="JBHSEC010000020">
    <property type="protein sequence ID" value="MFC4411425.1"/>
    <property type="molecule type" value="Genomic_DNA"/>
</dbReference>
<dbReference type="InterPro" id="IPR000060">
    <property type="entry name" value="BCCT_transptr"/>
</dbReference>
<dbReference type="Proteomes" id="UP001595817">
    <property type="component" value="Unassembled WGS sequence"/>
</dbReference>
<comment type="subcellular location">
    <subcellularLocation>
        <location evidence="1">Cell membrane</location>
        <topology evidence="1">Multi-pass membrane protein</topology>
    </subcellularLocation>
</comment>
<feature type="transmembrane region" description="Helical" evidence="8">
    <location>
        <begin position="136"/>
        <end position="157"/>
    </location>
</feature>
<accession>A0ABV8XBC9</accession>
<dbReference type="NCBIfam" id="TIGR00842">
    <property type="entry name" value="bcct"/>
    <property type="match status" value="1"/>
</dbReference>
<evidence type="ECO:0000313" key="10">
    <source>
        <dbReference type="Proteomes" id="UP001595817"/>
    </source>
</evidence>
<dbReference type="PANTHER" id="PTHR30047:SF7">
    <property type="entry name" value="HIGH-AFFINITY CHOLINE TRANSPORT PROTEIN"/>
    <property type="match status" value="1"/>
</dbReference>
<sequence length="512" mass="56582">MHVQKISNVFWISVAITFASVLYGALAPKSFEEVTGNIQAFITSSFGWYYLTLVTIIVIFCLFFIVSPMGQITLGKPGEKPEHSKISWFAMLFSAGMGIGLVFWGAAEPLSHYAMSPATEEAMTDAAFRESMRYTFFHWGIHAWAIYGLVALALAFFQFRKGKPGLVSATLEPLFGKHMSGPWGTVIDVLAVFATVIGVATTLGFGAIQINGGLSYLFGTPNEFYVQVIIIAVVTVLFLISAWSGLSKGIKYLSNTNLVLAAILLILVVALGPTLLIFNMFTDSIGSYLQSLVRMSFRAAPLDIEQRGWIDSWTIFYWAWWISWSPFVGIFIARVSRGRSIREFLIGVLMVPTILSFFWFAAFGSTSIHVQQSGTDMRELLTEEILFATFGDLPLSMVLSIVAIILIGTFFITSADSATFVLGMQTTKGSLTPPNTVKFTWGIAQSAIAVILLSANGLTALQNSLIIAAFPFSFIMILMMFSLYKALNKERKELGLWIKPTKPPKKLREHEH</sequence>
<feature type="transmembrane region" description="Helical" evidence="8">
    <location>
        <begin position="464"/>
        <end position="484"/>
    </location>
</feature>
<evidence type="ECO:0000256" key="6">
    <source>
        <dbReference type="ARBA" id="ARBA00022989"/>
    </source>
</evidence>
<keyword evidence="3" id="KW-0813">Transport</keyword>
<dbReference type="RefSeq" id="WP_378156807.1">
    <property type="nucleotide sequence ID" value="NZ_JBHSEC010000020.1"/>
</dbReference>
<evidence type="ECO:0000256" key="1">
    <source>
        <dbReference type="ARBA" id="ARBA00004651"/>
    </source>
</evidence>
<organism evidence="9 10">
    <name type="scientific">Chungangia koreensis</name>
    <dbReference type="NCBI Taxonomy" id="752657"/>
    <lineage>
        <taxon>Bacteria</taxon>
        <taxon>Bacillati</taxon>
        <taxon>Bacillota</taxon>
        <taxon>Bacilli</taxon>
        <taxon>Lactobacillales</taxon>
        <taxon>Chungangia</taxon>
    </lineage>
</organism>
<feature type="transmembrane region" description="Helical" evidence="8">
    <location>
        <begin position="46"/>
        <end position="66"/>
    </location>
</feature>
<evidence type="ECO:0000313" key="9">
    <source>
        <dbReference type="EMBL" id="MFC4411425.1"/>
    </source>
</evidence>
<comment type="similarity">
    <text evidence="2">Belongs to the BCCT transporter (TC 2.A.15) family.</text>
</comment>
<feature type="transmembrane region" description="Helical" evidence="8">
    <location>
        <begin position="385"/>
        <end position="415"/>
    </location>
</feature>
<proteinExistence type="inferred from homology"/>
<feature type="transmembrane region" description="Helical" evidence="8">
    <location>
        <begin position="86"/>
        <end position="107"/>
    </location>
</feature>
<dbReference type="PANTHER" id="PTHR30047">
    <property type="entry name" value="HIGH-AFFINITY CHOLINE TRANSPORT PROTEIN-RELATED"/>
    <property type="match status" value="1"/>
</dbReference>
<feature type="transmembrane region" description="Helical" evidence="8">
    <location>
        <begin position="9"/>
        <end position="26"/>
    </location>
</feature>
<dbReference type="PROSITE" id="PS01303">
    <property type="entry name" value="BCCT"/>
    <property type="match status" value="1"/>
</dbReference>
<dbReference type="InterPro" id="IPR018093">
    <property type="entry name" value="BCCT_CS"/>
</dbReference>
<evidence type="ECO:0000256" key="5">
    <source>
        <dbReference type="ARBA" id="ARBA00022692"/>
    </source>
</evidence>
<keyword evidence="10" id="KW-1185">Reference proteome</keyword>
<keyword evidence="5 8" id="KW-0812">Transmembrane</keyword>
<feature type="transmembrane region" description="Helical" evidence="8">
    <location>
        <begin position="315"/>
        <end position="332"/>
    </location>
</feature>
<evidence type="ECO:0000256" key="3">
    <source>
        <dbReference type="ARBA" id="ARBA00022448"/>
    </source>
</evidence>
<evidence type="ECO:0000256" key="2">
    <source>
        <dbReference type="ARBA" id="ARBA00005658"/>
    </source>
</evidence>
<feature type="transmembrane region" description="Helical" evidence="8">
    <location>
        <begin position="224"/>
        <end position="246"/>
    </location>
</feature>
<evidence type="ECO:0000256" key="7">
    <source>
        <dbReference type="ARBA" id="ARBA00023136"/>
    </source>
</evidence>
<protein>
    <submittedName>
        <fullName evidence="9">BCCT family transporter</fullName>
    </submittedName>
</protein>
<feature type="transmembrane region" description="Helical" evidence="8">
    <location>
        <begin position="186"/>
        <end position="212"/>
    </location>
</feature>
<name>A0ABV8XBC9_9LACT</name>